<feature type="transmembrane region" description="Helical" evidence="4">
    <location>
        <begin position="139"/>
        <end position="160"/>
    </location>
</feature>
<dbReference type="PROSITE" id="PS00018">
    <property type="entry name" value="EF_HAND_1"/>
    <property type="match status" value="1"/>
</dbReference>
<dbReference type="PANTHER" id="PTHR31323">
    <property type="entry name" value="MECHANOSENSITIVE ION CHANNEL PROTEIN MSY2"/>
    <property type="match status" value="1"/>
</dbReference>
<sequence length="827" mass="94894">MASLEYIPDTISVNEDIKHNKDCIRPEEEKHGEDSIKREYMKYEEDGVRSDETKCEEDDHTRVEDDEDDFDWDDEDDDDENDTSVVGNRPHFFLCLSSSSSKLSWICFLVLTAISVSVCIAVFVAVKPQQDPTMTSYNLALWFTFIAFMFCITLVMQMVIESIPWLVRNIAAIVAPSKSELIRFKIAYYLDLRTYTKLVAIGAWAWGSWAFLRREVDLPEGSIRPDYVKTLEMVWEILFLLTLFIFLEKFLLQFIATSFHKKAYDERLADNRRSLRILDKLKRTKPTNPQESLLKRIYKKKNTTEYYASANLQAGKSIINNTTQPEEDDRVVRFPSNRKIDTLIAIPPVNTVDEEKPKKKSPMKILSNKLKPKEKEKEILEAEEEERVYRNLQEDEDRNHLKLSRSNSSISSLSSTSGASKSATSYLYSGYMKLSKESAFQDPIHQAKNLARRIYYNIMGANPSRSYVLEEDLYPFFRTRADANEAFHLFDTDDNGSISRREMRAGCIRIYRDRRDLARSMRDMSQATGKLDVLLLIVFICIWIIVAMAVFGVNVGTQLTPLWSAFIAASFIFGNSAKDAFESIIFVFVTHAFDTGDRILIDDLNWVVTNVGIMVSTFHNLQGSVVYAKNSVLATKYIINCRRTGRTSELFDLQVSFHTPSWKIQELRDRMVEWNNQFPKLYTKDACGANITALENLNRLTITFFFEHTKNWQDAGGRWLRHNNFMMELKDQLQKLGITYTRPEQPVRLKYYGDEEKEDEEDEEDDYKNTLRRRTEWNNTSKIQNYGGCGDAAGPSSGGGEGEGDVGDSGASMGAAATTVAYTSGAF</sequence>
<feature type="region of interest" description="Disordered" evidence="3">
    <location>
        <begin position="782"/>
        <end position="812"/>
    </location>
</feature>
<keyword evidence="2" id="KW-0175">Coiled coil</keyword>
<keyword evidence="4" id="KW-0472">Membrane</keyword>
<dbReference type="SUPFAM" id="SSF47473">
    <property type="entry name" value="EF-hand"/>
    <property type="match status" value="1"/>
</dbReference>
<evidence type="ECO:0000259" key="5">
    <source>
        <dbReference type="PROSITE" id="PS50222"/>
    </source>
</evidence>
<dbReference type="PANTHER" id="PTHR31323:SF1">
    <property type="entry name" value="MECHANOSENSITIVE ION CHANNEL PROTEIN"/>
    <property type="match status" value="1"/>
</dbReference>
<evidence type="ECO:0000313" key="6">
    <source>
        <dbReference type="EMBL" id="GAA5805298.1"/>
    </source>
</evidence>
<accession>A0ABP9YFA4</accession>
<keyword evidence="4" id="KW-1133">Transmembrane helix</keyword>
<feature type="compositionally biased region" description="Acidic residues" evidence="3">
    <location>
        <begin position="64"/>
        <end position="82"/>
    </location>
</feature>
<feature type="compositionally biased region" description="Gly residues" evidence="3">
    <location>
        <begin position="787"/>
        <end position="801"/>
    </location>
</feature>
<dbReference type="EMBL" id="BAABUJ010000044">
    <property type="protein sequence ID" value="GAA5805298.1"/>
    <property type="molecule type" value="Genomic_DNA"/>
</dbReference>
<feature type="compositionally biased region" description="Acidic residues" evidence="3">
    <location>
        <begin position="755"/>
        <end position="766"/>
    </location>
</feature>
<feature type="compositionally biased region" description="Low complexity" evidence="3">
    <location>
        <begin position="404"/>
        <end position="421"/>
    </location>
</feature>
<feature type="region of interest" description="Disordered" evidence="3">
    <location>
        <begin position="753"/>
        <end position="772"/>
    </location>
</feature>
<keyword evidence="4" id="KW-0812">Transmembrane</keyword>
<dbReference type="Pfam" id="PF25886">
    <property type="entry name" value="Msy1"/>
    <property type="match status" value="1"/>
</dbReference>
<comment type="caution">
    <text evidence="6">The sequence shown here is derived from an EMBL/GenBank/DDBJ whole genome shotgun (WGS) entry which is preliminary data.</text>
</comment>
<dbReference type="InterPro" id="IPR006685">
    <property type="entry name" value="MscS_channel_2nd"/>
</dbReference>
<feature type="region of interest" description="Disordered" evidence="3">
    <location>
        <begin position="399"/>
        <end position="421"/>
    </location>
</feature>
<feature type="domain" description="EF-hand" evidence="5">
    <location>
        <begin position="478"/>
        <end position="513"/>
    </location>
</feature>
<reference evidence="6 7" key="1">
    <citation type="submission" date="2024-04" db="EMBL/GenBank/DDBJ databases">
        <title>genome sequences of Mucor flavus KT1a and Helicostylum pulchrum KT1b strains isolation_sourced from the surface of a dry-aged beef.</title>
        <authorList>
            <person name="Toyotome T."/>
            <person name="Hosono M."/>
            <person name="Torimaru M."/>
            <person name="Fukuda K."/>
            <person name="Mikami N."/>
        </authorList>
    </citation>
    <scope>NUCLEOTIDE SEQUENCE [LARGE SCALE GENOMIC DNA]</scope>
    <source>
        <strain evidence="6 7">KT1b</strain>
    </source>
</reference>
<dbReference type="Pfam" id="PF00924">
    <property type="entry name" value="MS_channel_2nd"/>
    <property type="match status" value="1"/>
</dbReference>
<dbReference type="InterPro" id="IPR058650">
    <property type="entry name" value="Msy1/2-like"/>
</dbReference>
<keyword evidence="7" id="KW-1185">Reference proteome</keyword>
<proteinExistence type="predicted"/>
<evidence type="ECO:0000256" key="4">
    <source>
        <dbReference type="SAM" id="Phobius"/>
    </source>
</evidence>
<dbReference type="Proteomes" id="UP001476247">
    <property type="component" value="Unassembled WGS sequence"/>
</dbReference>
<dbReference type="Gene3D" id="1.10.238.10">
    <property type="entry name" value="EF-hand"/>
    <property type="match status" value="1"/>
</dbReference>
<feature type="transmembrane region" description="Helical" evidence="4">
    <location>
        <begin position="233"/>
        <end position="252"/>
    </location>
</feature>
<dbReference type="InterPro" id="IPR010920">
    <property type="entry name" value="LSM_dom_sf"/>
</dbReference>
<dbReference type="PROSITE" id="PS50222">
    <property type="entry name" value="EF_HAND_2"/>
    <property type="match status" value="1"/>
</dbReference>
<organism evidence="6 7">
    <name type="scientific">Helicostylum pulchrum</name>
    <dbReference type="NCBI Taxonomy" id="562976"/>
    <lineage>
        <taxon>Eukaryota</taxon>
        <taxon>Fungi</taxon>
        <taxon>Fungi incertae sedis</taxon>
        <taxon>Mucoromycota</taxon>
        <taxon>Mucoromycotina</taxon>
        <taxon>Mucoromycetes</taxon>
        <taxon>Mucorales</taxon>
        <taxon>Mucorineae</taxon>
        <taxon>Mucoraceae</taxon>
        <taxon>Helicostylum</taxon>
    </lineage>
</organism>
<keyword evidence="1" id="KW-0106">Calcium</keyword>
<evidence type="ECO:0000256" key="1">
    <source>
        <dbReference type="ARBA" id="ARBA00022837"/>
    </source>
</evidence>
<feature type="transmembrane region" description="Helical" evidence="4">
    <location>
        <begin position="531"/>
        <end position="553"/>
    </location>
</feature>
<evidence type="ECO:0000256" key="2">
    <source>
        <dbReference type="SAM" id="Coils"/>
    </source>
</evidence>
<feature type="transmembrane region" description="Helical" evidence="4">
    <location>
        <begin position="103"/>
        <end position="127"/>
    </location>
</feature>
<dbReference type="InterPro" id="IPR011992">
    <property type="entry name" value="EF-hand-dom_pair"/>
</dbReference>
<name>A0ABP9YFA4_9FUNG</name>
<feature type="coiled-coil region" evidence="2">
    <location>
        <begin position="363"/>
        <end position="395"/>
    </location>
</feature>
<dbReference type="InterPro" id="IPR018247">
    <property type="entry name" value="EF_Hand_1_Ca_BS"/>
</dbReference>
<dbReference type="InterPro" id="IPR002048">
    <property type="entry name" value="EF_hand_dom"/>
</dbReference>
<feature type="compositionally biased region" description="Basic and acidic residues" evidence="3">
    <location>
        <begin position="22"/>
        <end position="63"/>
    </location>
</feature>
<gene>
    <name evidence="6" type="ORF">HPULCUR_010813</name>
</gene>
<protein>
    <recommendedName>
        <fullName evidence="5">EF-hand domain-containing protein</fullName>
    </recommendedName>
</protein>
<feature type="region of interest" description="Disordered" evidence="3">
    <location>
        <begin position="22"/>
        <end position="83"/>
    </location>
</feature>
<evidence type="ECO:0000256" key="3">
    <source>
        <dbReference type="SAM" id="MobiDB-lite"/>
    </source>
</evidence>
<dbReference type="SUPFAM" id="SSF50182">
    <property type="entry name" value="Sm-like ribonucleoproteins"/>
    <property type="match status" value="1"/>
</dbReference>
<evidence type="ECO:0000313" key="7">
    <source>
        <dbReference type="Proteomes" id="UP001476247"/>
    </source>
</evidence>